<sequence length="66" mass="7249">MLFLAGTNPIHNKKPKKAKKEEDEDDVAFKQKQAADKKVREEMAAKAKGKGPLNSGQQGIKKSGKK</sequence>
<feature type="compositionally biased region" description="Basic and acidic residues" evidence="1">
    <location>
        <begin position="27"/>
        <end position="45"/>
    </location>
</feature>
<name>A0A8E2FE39_9PEZI</name>
<accession>A0A8E2FE39</accession>
<evidence type="ECO:0000313" key="2">
    <source>
        <dbReference type="EMBL" id="OCL15339.1"/>
    </source>
</evidence>
<dbReference type="InterPro" id="IPR015157">
    <property type="entry name" value="TMA7"/>
</dbReference>
<dbReference type="Pfam" id="PF09072">
    <property type="entry name" value="TMA7"/>
    <property type="match status" value="1"/>
</dbReference>
<proteinExistence type="predicted"/>
<gene>
    <name evidence="2" type="ORF">AOQ84DRAFT_370460</name>
</gene>
<evidence type="ECO:0000313" key="3">
    <source>
        <dbReference type="Proteomes" id="UP000250140"/>
    </source>
</evidence>
<dbReference type="AlphaFoldDB" id="A0A8E2FE39"/>
<evidence type="ECO:0008006" key="4">
    <source>
        <dbReference type="Google" id="ProtNLM"/>
    </source>
</evidence>
<protein>
    <recommendedName>
        <fullName evidence="4">Translation machinery associated TMA7</fullName>
    </recommendedName>
</protein>
<feature type="compositionally biased region" description="Low complexity" evidence="1">
    <location>
        <begin position="55"/>
        <end position="66"/>
    </location>
</feature>
<reference evidence="2 3" key="1">
    <citation type="journal article" date="2016" name="Nat. Commun.">
        <title>Ectomycorrhizal ecology is imprinted in the genome of the dominant symbiotic fungus Cenococcum geophilum.</title>
        <authorList>
            <consortium name="DOE Joint Genome Institute"/>
            <person name="Peter M."/>
            <person name="Kohler A."/>
            <person name="Ohm R.A."/>
            <person name="Kuo A."/>
            <person name="Krutzmann J."/>
            <person name="Morin E."/>
            <person name="Arend M."/>
            <person name="Barry K.W."/>
            <person name="Binder M."/>
            <person name="Choi C."/>
            <person name="Clum A."/>
            <person name="Copeland A."/>
            <person name="Grisel N."/>
            <person name="Haridas S."/>
            <person name="Kipfer T."/>
            <person name="LaButti K."/>
            <person name="Lindquist E."/>
            <person name="Lipzen A."/>
            <person name="Maire R."/>
            <person name="Meier B."/>
            <person name="Mihaltcheva S."/>
            <person name="Molinier V."/>
            <person name="Murat C."/>
            <person name="Poggeler S."/>
            <person name="Quandt C.A."/>
            <person name="Sperisen C."/>
            <person name="Tritt A."/>
            <person name="Tisserant E."/>
            <person name="Crous P.W."/>
            <person name="Henrissat B."/>
            <person name="Nehls U."/>
            <person name="Egli S."/>
            <person name="Spatafora J.W."/>
            <person name="Grigoriev I.V."/>
            <person name="Martin F.M."/>
        </authorList>
    </citation>
    <scope>NUCLEOTIDE SEQUENCE [LARGE SCALE GENOMIC DNA]</scope>
    <source>
        <strain evidence="2 3">CBS 207.34</strain>
    </source>
</reference>
<organism evidence="2 3">
    <name type="scientific">Glonium stellatum</name>
    <dbReference type="NCBI Taxonomy" id="574774"/>
    <lineage>
        <taxon>Eukaryota</taxon>
        <taxon>Fungi</taxon>
        <taxon>Dikarya</taxon>
        <taxon>Ascomycota</taxon>
        <taxon>Pezizomycotina</taxon>
        <taxon>Dothideomycetes</taxon>
        <taxon>Pleosporomycetidae</taxon>
        <taxon>Gloniales</taxon>
        <taxon>Gloniaceae</taxon>
        <taxon>Glonium</taxon>
    </lineage>
</organism>
<dbReference type="Proteomes" id="UP000250140">
    <property type="component" value="Unassembled WGS sequence"/>
</dbReference>
<dbReference type="EMBL" id="KV748459">
    <property type="protein sequence ID" value="OCL15339.1"/>
    <property type="molecule type" value="Genomic_DNA"/>
</dbReference>
<dbReference type="PANTHER" id="PTHR28632">
    <property type="entry name" value="TRANSLATION MACHINERY-ASSOCIATED PROTEIN 7"/>
    <property type="match status" value="1"/>
</dbReference>
<keyword evidence="3" id="KW-1185">Reference proteome</keyword>
<feature type="region of interest" description="Disordered" evidence="1">
    <location>
        <begin position="1"/>
        <end position="66"/>
    </location>
</feature>
<evidence type="ECO:0000256" key="1">
    <source>
        <dbReference type="SAM" id="MobiDB-lite"/>
    </source>
</evidence>